<dbReference type="EMBL" id="JAELUQ010000001">
    <property type="protein sequence ID" value="KAG7421212.1"/>
    <property type="molecule type" value="Genomic_DNA"/>
</dbReference>
<comment type="caution">
    <text evidence="4">The sequence shown here is derived from an EMBL/GenBank/DDBJ whole genome shotgun (WGS) entry which is preliminary data.</text>
</comment>
<evidence type="ECO:0000256" key="1">
    <source>
        <dbReference type="ARBA" id="ARBA00006484"/>
    </source>
</evidence>
<dbReference type="PANTHER" id="PTHR43544">
    <property type="entry name" value="SHORT-CHAIN DEHYDROGENASE/REDUCTASE"/>
    <property type="match status" value="1"/>
</dbReference>
<evidence type="ECO:0000313" key="5">
    <source>
        <dbReference type="Proteomes" id="UP000694050"/>
    </source>
</evidence>
<comment type="similarity">
    <text evidence="1">Belongs to the short-chain dehydrogenases/reductases (SDR) family.</text>
</comment>
<accession>A0A8J5PJK2</accession>
<dbReference type="AlphaFoldDB" id="A0A8J5PJK2"/>
<dbReference type="GO" id="GO:0016491">
    <property type="term" value="F:oxidoreductase activity"/>
    <property type="evidence" value="ECO:0007669"/>
    <property type="project" value="UniProtKB-KW"/>
</dbReference>
<evidence type="ECO:0000256" key="2">
    <source>
        <dbReference type="ARBA" id="ARBA00022857"/>
    </source>
</evidence>
<gene>
    <name evidence="4" type="primary">aflD</name>
    <name evidence="4" type="ORF">Forpe1208_v000038</name>
</gene>
<dbReference type="InterPro" id="IPR002347">
    <property type="entry name" value="SDR_fam"/>
</dbReference>
<evidence type="ECO:0000313" key="4">
    <source>
        <dbReference type="EMBL" id="KAG7421212.1"/>
    </source>
</evidence>
<dbReference type="InterPro" id="IPR051468">
    <property type="entry name" value="Fungal_SecMetab_SDRs"/>
</dbReference>
<dbReference type="PANTHER" id="PTHR43544:SF7">
    <property type="entry name" value="NADB-LER2"/>
    <property type="match status" value="1"/>
</dbReference>
<sequence>MSRATYVLITGCNRGIGRGLFETYIARTDHVVVAAVRDPIAESSKELLHVSKGTNSRCILVEIDSASETDALGAMKTLKRDHGVTKLDLVIANAGISKYFGTAEMTPVAEMMDHFKINSVAPLLLFQATWPLLHAAKAPKFVTISSGAGSLGFMENLKVENTAYGSSKAALNFITRRIHFENPDLVAFSINPGWLQTDVSKPIHLLHSHSRRVLV</sequence>
<name>A0A8J5PJK2_FUSOX</name>
<keyword evidence="3" id="KW-0560">Oxidoreductase</keyword>
<organism evidence="4 5">
    <name type="scientific">Fusarium oxysporum f. sp. rapae</name>
    <dbReference type="NCBI Taxonomy" id="485398"/>
    <lineage>
        <taxon>Eukaryota</taxon>
        <taxon>Fungi</taxon>
        <taxon>Dikarya</taxon>
        <taxon>Ascomycota</taxon>
        <taxon>Pezizomycotina</taxon>
        <taxon>Sordariomycetes</taxon>
        <taxon>Hypocreomycetidae</taxon>
        <taxon>Hypocreales</taxon>
        <taxon>Nectriaceae</taxon>
        <taxon>Fusarium</taxon>
        <taxon>Fusarium oxysporum species complex</taxon>
    </lineage>
</organism>
<proteinExistence type="inferred from homology"/>
<reference evidence="4" key="1">
    <citation type="submission" date="2021-04" db="EMBL/GenBank/DDBJ databases">
        <title>First draft genome resource for Brassicaceae pathogens Fusarium oxysporum f. sp. raphani and Fusarium oxysporum f. sp. rapae.</title>
        <authorList>
            <person name="Asai S."/>
        </authorList>
    </citation>
    <scope>NUCLEOTIDE SEQUENCE</scope>
    <source>
        <strain evidence="4">Tf1208</strain>
    </source>
</reference>
<dbReference type="Pfam" id="PF00106">
    <property type="entry name" value="adh_short"/>
    <property type="match status" value="1"/>
</dbReference>
<evidence type="ECO:0000256" key="3">
    <source>
        <dbReference type="ARBA" id="ARBA00023002"/>
    </source>
</evidence>
<protein>
    <submittedName>
        <fullName evidence="4">Norsolorinic acid ketoreductase</fullName>
    </submittedName>
</protein>
<dbReference type="Proteomes" id="UP000694050">
    <property type="component" value="Unassembled WGS sequence"/>
</dbReference>
<keyword evidence="2" id="KW-0521">NADP</keyword>
<dbReference type="GO" id="GO:0005737">
    <property type="term" value="C:cytoplasm"/>
    <property type="evidence" value="ECO:0007669"/>
    <property type="project" value="TreeGrafter"/>
</dbReference>